<keyword evidence="2 5" id="KW-0238">DNA-binding</keyword>
<evidence type="ECO:0000259" key="4">
    <source>
        <dbReference type="PROSITE" id="PS50949"/>
    </source>
</evidence>
<keyword evidence="3" id="KW-0804">Transcription</keyword>
<evidence type="ECO:0000256" key="1">
    <source>
        <dbReference type="ARBA" id="ARBA00023015"/>
    </source>
</evidence>
<evidence type="ECO:0000256" key="3">
    <source>
        <dbReference type="ARBA" id="ARBA00023163"/>
    </source>
</evidence>
<dbReference type="Proteomes" id="UP001234495">
    <property type="component" value="Unassembled WGS sequence"/>
</dbReference>
<accession>A0ABT9ZFH1</accession>
<proteinExistence type="predicted"/>
<comment type="caution">
    <text evidence="5">The sequence shown here is derived from an EMBL/GenBank/DDBJ whole genome shotgun (WGS) entry which is preliminary data.</text>
</comment>
<evidence type="ECO:0000313" key="6">
    <source>
        <dbReference type="Proteomes" id="UP001234495"/>
    </source>
</evidence>
<dbReference type="Gene3D" id="1.10.10.10">
    <property type="entry name" value="Winged helix-like DNA-binding domain superfamily/Winged helix DNA-binding domain"/>
    <property type="match status" value="1"/>
</dbReference>
<dbReference type="PROSITE" id="PS50949">
    <property type="entry name" value="HTH_GNTR"/>
    <property type="match status" value="1"/>
</dbReference>
<dbReference type="PANTHER" id="PTHR43537">
    <property type="entry name" value="TRANSCRIPTIONAL REGULATOR, GNTR FAMILY"/>
    <property type="match status" value="1"/>
</dbReference>
<organism evidence="5 6">
    <name type="scientific">Metabacillus malikii</name>
    <dbReference type="NCBI Taxonomy" id="1504265"/>
    <lineage>
        <taxon>Bacteria</taxon>
        <taxon>Bacillati</taxon>
        <taxon>Bacillota</taxon>
        <taxon>Bacilli</taxon>
        <taxon>Bacillales</taxon>
        <taxon>Bacillaceae</taxon>
        <taxon>Metabacillus</taxon>
    </lineage>
</organism>
<evidence type="ECO:0000313" key="5">
    <source>
        <dbReference type="EMBL" id="MDQ0231024.1"/>
    </source>
</evidence>
<dbReference type="EMBL" id="JAUSUD010000009">
    <property type="protein sequence ID" value="MDQ0231024.1"/>
    <property type="molecule type" value="Genomic_DNA"/>
</dbReference>
<gene>
    <name evidence="5" type="ORF">J2S19_002285</name>
</gene>
<keyword evidence="6" id="KW-1185">Reference proteome</keyword>
<dbReference type="PRINTS" id="PR00035">
    <property type="entry name" value="HTHGNTR"/>
</dbReference>
<dbReference type="RefSeq" id="WP_307341311.1">
    <property type="nucleotide sequence ID" value="NZ_JAUSUD010000009.1"/>
</dbReference>
<protein>
    <submittedName>
        <fullName evidence="5">DNA-binding FadR family transcriptional regulator</fullName>
    </submittedName>
</protein>
<sequence length="208" mass="24152">MTNEKSKVYVGILKFIKSYISENQLSYGDKIPSEREFAEKLKVGRSSVREALRALELLGMIETRKGEGTFLKDFRDHQLIELLGTFILDNTKAIQDVVEMNNMLEYNALQLIMRDYDENSLLNLEKQMKKGSFTRYEFMKELVKLANNHLLFRIWTVLNEYVTLAKRSMNEESLDKGKMSKLVSSLLERKQSEVFAAYAAISIKENVE</sequence>
<keyword evidence="1" id="KW-0805">Transcription regulation</keyword>
<dbReference type="InterPro" id="IPR036390">
    <property type="entry name" value="WH_DNA-bd_sf"/>
</dbReference>
<dbReference type="InterPro" id="IPR036388">
    <property type="entry name" value="WH-like_DNA-bd_sf"/>
</dbReference>
<dbReference type="GO" id="GO:0003677">
    <property type="term" value="F:DNA binding"/>
    <property type="evidence" value="ECO:0007669"/>
    <property type="project" value="UniProtKB-KW"/>
</dbReference>
<dbReference type="CDD" id="cd07377">
    <property type="entry name" value="WHTH_GntR"/>
    <property type="match status" value="1"/>
</dbReference>
<dbReference type="Pfam" id="PF00392">
    <property type="entry name" value="GntR"/>
    <property type="match status" value="1"/>
</dbReference>
<name>A0ABT9ZFH1_9BACI</name>
<dbReference type="SMART" id="SM00345">
    <property type="entry name" value="HTH_GNTR"/>
    <property type="match status" value="1"/>
</dbReference>
<evidence type="ECO:0000256" key="2">
    <source>
        <dbReference type="ARBA" id="ARBA00023125"/>
    </source>
</evidence>
<reference evidence="5 6" key="1">
    <citation type="submission" date="2023-07" db="EMBL/GenBank/DDBJ databases">
        <title>Genomic Encyclopedia of Type Strains, Phase IV (KMG-IV): sequencing the most valuable type-strain genomes for metagenomic binning, comparative biology and taxonomic classification.</title>
        <authorList>
            <person name="Goeker M."/>
        </authorList>
    </citation>
    <scope>NUCLEOTIDE SEQUENCE [LARGE SCALE GENOMIC DNA]</scope>
    <source>
        <strain evidence="5 6">DSM 29005</strain>
    </source>
</reference>
<dbReference type="InterPro" id="IPR000524">
    <property type="entry name" value="Tscrpt_reg_HTH_GntR"/>
</dbReference>
<dbReference type="SUPFAM" id="SSF46785">
    <property type="entry name" value="Winged helix' DNA-binding domain"/>
    <property type="match status" value="1"/>
</dbReference>
<dbReference type="PANTHER" id="PTHR43537:SF54">
    <property type="entry name" value="TRANSCRIPTIONAL REGULATOR, GNTR FAMILY"/>
    <property type="match status" value="1"/>
</dbReference>
<feature type="domain" description="HTH gntR-type" evidence="4">
    <location>
        <begin position="6"/>
        <end position="74"/>
    </location>
</feature>